<dbReference type="Pfam" id="PF00326">
    <property type="entry name" value="Peptidase_S9"/>
    <property type="match status" value="1"/>
</dbReference>
<dbReference type="InterPro" id="IPR011042">
    <property type="entry name" value="6-blade_b-propeller_TolB-like"/>
</dbReference>
<gene>
    <name evidence="5" type="ORF">I5803_14555</name>
</gene>
<comment type="caution">
    <text evidence="5">The sequence shown here is derived from an EMBL/GenBank/DDBJ whole genome shotgun (WGS) entry which is preliminary data.</text>
</comment>
<dbReference type="EMBL" id="JADWYS010000001">
    <property type="protein sequence ID" value="MBG9389254.1"/>
    <property type="molecule type" value="Genomic_DNA"/>
</dbReference>
<sequence length="665" mass="73387">MTSVPYSPADHIAVRRVGGIAASPDGRWLAVAVQRLDRDGVKYLSDLWKVPTDGSAAVQLTRGETKDAAPCFRHDGALGFLSNRQPNEIKPDEDAEKRMQVWLLPAEGGEPRQLTDEPLGVEGFRFAARADRMVLFAPVLAGVAHEKQRETASERAKKGTSARNFRTQPVRHWDHWLHQNPDRANTHLIVCDAQGGQRKDLTPDATTELAIEAELDIAADGLRALTLWRVPGEDRMDDHHLMVFDLEAGTHRLLPQGGSVSTGNARFAPDGRAIAAVREKRTREHVVRPTLTLFDDAGHAREVAKTWDRWPHIWGWSADGRDLLVTADDEGIVPVFSVRASSGEVTPLTPRANGGGHNDVVALPQGGFACIRSTTLDAPECYVHDGKPGSATTPLARLSGFKPASDWAEIESITTTSTDGTAVQSWITRPKSARGGKSPVLLWIHGGPIGMSGDAWHWRWNPLLAVAQGYTVVQPNPRGSTGFGQDFIQGIWGNVWGGQCFEDIMAVTDALEARPDVDASRIMAMGGSFGGYMTNWLGTQTQRFRCLVTHASIVTMANFTGVTDHPGYWYFAMGSENPYEDPLAFDRYAPMRHIAKWKTPALVIHGEQDYRCPVGEGLMLFEALQYHGVDSELMVFPDENHWVLKPKNVVAWYENILRFVATYMK</sequence>
<dbReference type="GO" id="GO:0006508">
    <property type="term" value="P:proteolysis"/>
    <property type="evidence" value="ECO:0007669"/>
    <property type="project" value="UniProtKB-KW"/>
</dbReference>
<proteinExistence type="inferred from homology"/>
<protein>
    <submittedName>
        <fullName evidence="5">S9 family peptidase</fullName>
    </submittedName>
</protein>
<evidence type="ECO:0000313" key="6">
    <source>
        <dbReference type="Proteomes" id="UP000651050"/>
    </source>
</evidence>
<comment type="similarity">
    <text evidence="1">Belongs to the peptidase S9C family.</text>
</comment>
<keyword evidence="6" id="KW-1185">Reference proteome</keyword>
<evidence type="ECO:0000256" key="3">
    <source>
        <dbReference type="ARBA" id="ARBA00022801"/>
    </source>
</evidence>
<dbReference type="InterPro" id="IPR001375">
    <property type="entry name" value="Peptidase_S9_cat"/>
</dbReference>
<keyword evidence="2" id="KW-0645">Protease</keyword>
<evidence type="ECO:0000256" key="2">
    <source>
        <dbReference type="ARBA" id="ARBA00022670"/>
    </source>
</evidence>
<dbReference type="GO" id="GO:0004252">
    <property type="term" value="F:serine-type endopeptidase activity"/>
    <property type="evidence" value="ECO:0007669"/>
    <property type="project" value="TreeGrafter"/>
</dbReference>
<dbReference type="InterPro" id="IPR029058">
    <property type="entry name" value="AB_hydrolase_fold"/>
</dbReference>
<dbReference type="PANTHER" id="PTHR42776:SF4">
    <property type="entry name" value="ACYLAMINO-ACID-RELEASING ENZYME"/>
    <property type="match status" value="1"/>
</dbReference>
<accession>A0A931MHY2</accession>
<dbReference type="SUPFAM" id="SSF53474">
    <property type="entry name" value="alpha/beta-Hydrolases"/>
    <property type="match status" value="1"/>
</dbReference>
<organism evidence="5 6">
    <name type="scientific">Caenimonas aquaedulcis</name>
    <dbReference type="NCBI Taxonomy" id="2793270"/>
    <lineage>
        <taxon>Bacteria</taxon>
        <taxon>Pseudomonadati</taxon>
        <taxon>Pseudomonadota</taxon>
        <taxon>Betaproteobacteria</taxon>
        <taxon>Burkholderiales</taxon>
        <taxon>Comamonadaceae</taxon>
        <taxon>Caenimonas</taxon>
    </lineage>
</organism>
<reference evidence="5" key="1">
    <citation type="submission" date="2020-11" db="EMBL/GenBank/DDBJ databases">
        <title>Bacterial whole genome sequence for Caenimonas sp. DR4.4.</title>
        <authorList>
            <person name="Le V."/>
            <person name="Ko S.-R."/>
            <person name="Ahn C.-Y."/>
            <person name="Oh H.-M."/>
        </authorList>
    </citation>
    <scope>NUCLEOTIDE SEQUENCE</scope>
    <source>
        <strain evidence="5">DR4.4</strain>
    </source>
</reference>
<dbReference type="AlphaFoldDB" id="A0A931MHY2"/>
<dbReference type="SUPFAM" id="SSF82171">
    <property type="entry name" value="DPP6 N-terminal domain-like"/>
    <property type="match status" value="1"/>
</dbReference>
<dbReference type="Proteomes" id="UP000651050">
    <property type="component" value="Unassembled WGS sequence"/>
</dbReference>
<evidence type="ECO:0000313" key="5">
    <source>
        <dbReference type="EMBL" id="MBG9389254.1"/>
    </source>
</evidence>
<dbReference type="RefSeq" id="WP_196987061.1">
    <property type="nucleotide sequence ID" value="NZ_JADWYS010000001.1"/>
</dbReference>
<keyword evidence="3" id="KW-0378">Hydrolase</keyword>
<dbReference type="FunFam" id="3.40.50.1820:FF:000028">
    <property type="entry name" value="S9 family peptidase"/>
    <property type="match status" value="1"/>
</dbReference>
<feature type="domain" description="Peptidase S9 prolyl oligopeptidase catalytic" evidence="4">
    <location>
        <begin position="456"/>
        <end position="664"/>
    </location>
</feature>
<evidence type="ECO:0000256" key="1">
    <source>
        <dbReference type="ARBA" id="ARBA00010040"/>
    </source>
</evidence>
<dbReference type="PANTHER" id="PTHR42776">
    <property type="entry name" value="SERINE PEPTIDASE S9 FAMILY MEMBER"/>
    <property type="match status" value="1"/>
</dbReference>
<name>A0A931MHY2_9BURK</name>
<dbReference type="Gene3D" id="2.120.10.30">
    <property type="entry name" value="TolB, C-terminal domain"/>
    <property type="match status" value="1"/>
</dbReference>
<evidence type="ECO:0000259" key="4">
    <source>
        <dbReference type="Pfam" id="PF00326"/>
    </source>
</evidence>
<dbReference type="Gene3D" id="3.40.50.1820">
    <property type="entry name" value="alpha/beta hydrolase"/>
    <property type="match status" value="1"/>
</dbReference>